<feature type="transmembrane region" description="Helical" evidence="5">
    <location>
        <begin position="266"/>
        <end position="289"/>
    </location>
</feature>
<organism evidence="7 8">
    <name type="scientific">Adineta steineri</name>
    <dbReference type="NCBI Taxonomy" id="433720"/>
    <lineage>
        <taxon>Eukaryota</taxon>
        <taxon>Metazoa</taxon>
        <taxon>Spiralia</taxon>
        <taxon>Gnathifera</taxon>
        <taxon>Rotifera</taxon>
        <taxon>Eurotatoria</taxon>
        <taxon>Bdelloidea</taxon>
        <taxon>Adinetida</taxon>
        <taxon>Adinetidae</taxon>
        <taxon>Adineta</taxon>
    </lineage>
</organism>
<feature type="transmembrane region" description="Helical" evidence="5">
    <location>
        <begin position="200"/>
        <end position="229"/>
    </location>
</feature>
<dbReference type="AlphaFoldDB" id="A0A813WQR7"/>
<feature type="domain" description="G-protein coupled receptors family 1 profile" evidence="6">
    <location>
        <begin position="58"/>
        <end position="329"/>
    </location>
</feature>
<feature type="transmembrane region" description="Helical" evidence="5">
    <location>
        <begin position="78"/>
        <end position="106"/>
    </location>
</feature>
<dbReference type="Proteomes" id="UP000663860">
    <property type="component" value="Unassembled WGS sequence"/>
</dbReference>
<evidence type="ECO:0000256" key="3">
    <source>
        <dbReference type="ARBA" id="ARBA00022989"/>
    </source>
</evidence>
<accession>A0A813WQR7</accession>
<keyword evidence="2 5" id="KW-0812">Transmembrane</keyword>
<evidence type="ECO:0000256" key="4">
    <source>
        <dbReference type="ARBA" id="ARBA00023136"/>
    </source>
</evidence>
<name>A0A813WQR7_9BILA</name>
<sequence length="347" mass="40166">MKRKYRKSSFKNKRLKQQQQQQILKMSSSIDFIASLISIQTNLYRIGGPIIIIIGTTSSIISLIVFCKKVLRKNPCSVYFVAFNVINFLYVYASILPTSLSLGYAFHFVTENLPICRLIIYTTFLFDCLSPFYLIMASVDRILITSSNVSVRQRSTCRLAYKCIIGGALFWMLFQSHALVWTNILQVESNYLYCYFSPGIYFTFIAYYSLIIKGILVPLLMASLGLWTIKNIRNIRRIRVNPHLIMPRVRITNTTTTLLNSKDRQLVLILLVNIIIYILFSFMLTAVAMYEQITQNDTKSFEQIQIDLFARNVAIFSTYIPFCVNSYINLFVSNTFRNEVKHIISCK</sequence>
<evidence type="ECO:0000259" key="6">
    <source>
        <dbReference type="PROSITE" id="PS50262"/>
    </source>
</evidence>
<reference evidence="7" key="1">
    <citation type="submission" date="2021-02" db="EMBL/GenBank/DDBJ databases">
        <authorList>
            <person name="Nowell W R."/>
        </authorList>
    </citation>
    <scope>NUCLEOTIDE SEQUENCE</scope>
</reference>
<comment type="caution">
    <text evidence="7">The sequence shown here is derived from an EMBL/GenBank/DDBJ whole genome shotgun (WGS) entry which is preliminary data.</text>
</comment>
<feature type="transmembrane region" description="Helical" evidence="5">
    <location>
        <begin position="46"/>
        <end position="66"/>
    </location>
</feature>
<feature type="transmembrane region" description="Helical" evidence="5">
    <location>
        <begin position="118"/>
        <end position="139"/>
    </location>
</feature>
<dbReference type="SUPFAM" id="SSF81321">
    <property type="entry name" value="Family A G protein-coupled receptor-like"/>
    <property type="match status" value="1"/>
</dbReference>
<protein>
    <recommendedName>
        <fullName evidence="6">G-protein coupled receptors family 1 profile domain-containing protein</fullName>
    </recommendedName>
</protein>
<dbReference type="EMBL" id="CAJNOE010000070">
    <property type="protein sequence ID" value="CAF0855837.1"/>
    <property type="molecule type" value="Genomic_DNA"/>
</dbReference>
<dbReference type="GO" id="GO:0016020">
    <property type="term" value="C:membrane"/>
    <property type="evidence" value="ECO:0007669"/>
    <property type="project" value="UniProtKB-SubCell"/>
</dbReference>
<feature type="transmembrane region" description="Helical" evidence="5">
    <location>
        <begin position="309"/>
        <end position="332"/>
    </location>
</feature>
<evidence type="ECO:0000313" key="8">
    <source>
        <dbReference type="Proteomes" id="UP000663860"/>
    </source>
</evidence>
<evidence type="ECO:0000256" key="2">
    <source>
        <dbReference type="ARBA" id="ARBA00022692"/>
    </source>
</evidence>
<evidence type="ECO:0000313" key="7">
    <source>
        <dbReference type="EMBL" id="CAF0855837.1"/>
    </source>
</evidence>
<feature type="transmembrane region" description="Helical" evidence="5">
    <location>
        <begin position="159"/>
        <end position="180"/>
    </location>
</feature>
<keyword evidence="3 5" id="KW-1133">Transmembrane helix</keyword>
<evidence type="ECO:0000256" key="1">
    <source>
        <dbReference type="ARBA" id="ARBA00004370"/>
    </source>
</evidence>
<evidence type="ECO:0000256" key="5">
    <source>
        <dbReference type="SAM" id="Phobius"/>
    </source>
</evidence>
<dbReference type="Gene3D" id="1.20.1070.10">
    <property type="entry name" value="Rhodopsin 7-helix transmembrane proteins"/>
    <property type="match status" value="1"/>
</dbReference>
<gene>
    <name evidence="7" type="ORF">IZO911_LOCUS9848</name>
</gene>
<keyword evidence="4 5" id="KW-0472">Membrane</keyword>
<dbReference type="PROSITE" id="PS50262">
    <property type="entry name" value="G_PROTEIN_RECEP_F1_2"/>
    <property type="match status" value="1"/>
</dbReference>
<dbReference type="InterPro" id="IPR017452">
    <property type="entry name" value="GPCR_Rhodpsn_7TM"/>
</dbReference>
<feature type="transmembrane region" description="Helical" evidence="5">
    <location>
        <begin position="21"/>
        <end position="40"/>
    </location>
</feature>
<comment type="subcellular location">
    <subcellularLocation>
        <location evidence="1">Membrane</location>
    </subcellularLocation>
</comment>
<proteinExistence type="predicted"/>